<dbReference type="GO" id="GO:0070492">
    <property type="term" value="F:oligosaccharide binding"/>
    <property type="evidence" value="ECO:0007669"/>
    <property type="project" value="TreeGrafter"/>
</dbReference>
<dbReference type="EMBL" id="ASPP01007871">
    <property type="protein sequence ID" value="ETO26435.1"/>
    <property type="molecule type" value="Genomic_DNA"/>
</dbReference>
<proteinExistence type="inferred from homology"/>
<accession>X6NJG4</accession>
<organism evidence="2 3">
    <name type="scientific">Reticulomyxa filosa</name>
    <dbReference type="NCBI Taxonomy" id="46433"/>
    <lineage>
        <taxon>Eukaryota</taxon>
        <taxon>Sar</taxon>
        <taxon>Rhizaria</taxon>
        <taxon>Retaria</taxon>
        <taxon>Foraminifera</taxon>
        <taxon>Monothalamids</taxon>
        <taxon>Reticulomyxidae</taxon>
        <taxon>Reticulomyxa</taxon>
    </lineage>
</organism>
<protein>
    <submittedName>
        <fullName evidence="2">Chitinase domain-containing protein 1</fullName>
    </submittedName>
</protein>
<comment type="similarity">
    <text evidence="1">Belongs to the glycosyl hydrolase 18 family.</text>
</comment>
<sequence>MYNIRNVTLFRFLDGKERYYNSFVKEIFGLLLIQILFCSVFSDKAVEVKVGREKKKIEPNKQTNKKKNNVYKCTKRGRSGITLGFLTPQNAKGYAYSVEYVSKYTHLAPVWFQIKRYGHSYLLLGENVMNKEWMKTLRAKSASIRIVPRFYFGGEDWSLLEVQNFLQAKAAQRTLIGQIVRFIRLQQLDGCVIEFIGFFNWLANVIQGKHAALPDHEKVSITPDVYAKEQKLLLTFIVRS</sequence>
<dbReference type="Proteomes" id="UP000023152">
    <property type="component" value="Unassembled WGS sequence"/>
</dbReference>
<dbReference type="OrthoDB" id="10254444at2759"/>
<dbReference type="InterPro" id="IPR017853">
    <property type="entry name" value="GH"/>
</dbReference>
<name>X6NJG4_RETFI</name>
<comment type="caution">
    <text evidence="2">The sequence shown here is derived from an EMBL/GenBank/DDBJ whole genome shotgun (WGS) entry which is preliminary data.</text>
</comment>
<evidence type="ECO:0000313" key="2">
    <source>
        <dbReference type="EMBL" id="ETO26435.1"/>
    </source>
</evidence>
<dbReference type="AlphaFoldDB" id="X6NJG4"/>
<reference evidence="2 3" key="1">
    <citation type="journal article" date="2013" name="Curr. Biol.">
        <title>The Genome of the Foraminiferan Reticulomyxa filosa.</title>
        <authorList>
            <person name="Glockner G."/>
            <person name="Hulsmann N."/>
            <person name="Schleicher M."/>
            <person name="Noegel A.A."/>
            <person name="Eichinger L."/>
            <person name="Gallinger C."/>
            <person name="Pawlowski J."/>
            <person name="Sierra R."/>
            <person name="Euteneuer U."/>
            <person name="Pillet L."/>
            <person name="Moustafa A."/>
            <person name="Platzer M."/>
            <person name="Groth M."/>
            <person name="Szafranski K."/>
            <person name="Schliwa M."/>
        </authorList>
    </citation>
    <scope>NUCLEOTIDE SEQUENCE [LARGE SCALE GENOMIC DNA]</scope>
</reference>
<dbReference type="PANTHER" id="PTHR46066">
    <property type="entry name" value="CHITINASE DOMAIN-CONTAINING PROTEIN 1 FAMILY MEMBER"/>
    <property type="match status" value="1"/>
</dbReference>
<dbReference type="SUPFAM" id="SSF51445">
    <property type="entry name" value="(Trans)glycosidases"/>
    <property type="match status" value="1"/>
</dbReference>
<dbReference type="Gene3D" id="3.20.20.80">
    <property type="entry name" value="Glycosidases"/>
    <property type="match status" value="1"/>
</dbReference>
<evidence type="ECO:0000256" key="1">
    <source>
        <dbReference type="ARBA" id="ARBA00009336"/>
    </source>
</evidence>
<keyword evidence="3" id="KW-1185">Reference proteome</keyword>
<dbReference type="PANTHER" id="PTHR46066:SF2">
    <property type="entry name" value="CHITINASE DOMAIN-CONTAINING PROTEIN 1"/>
    <property type="match status" value="1"/>
</dbReference>
<evidence type="ECO:0000313" key="3">
    <source>
        <dbReference type="Proteomes" id="UP000023152"/>
    </source>
</evidence>
<gene>
    <name evidence="2" type="ORF">RFI_10702</name>
</gene>
<dbReference type="GO" id="GO:0012505">
    <property type="term" value="C:endomembrane system"/>
    <property type="evidence" value="ECO:0007669"/>
    <property type="project" value="TreeGrafter"/>
</dbReference>